<reference evidence="2 3" key="1">
    <citation type="submission" date="2020-08" db="EMBL/GenBank/DDBJ databases">
        <title>Genomic Encyclopedia of Type Strains, Phase IV (KMG-IV): sequencing the most valuable type-strain genomes for metagenomic binning, comparative biology and taxonomic classification.</title>
        <authorList>
            <person name="Goeker M."/>
        </authorList>
    </citation>
    <scope>NUCLEOTIDE SEQUENCE [LARGE SCALE GENOMIC DNA]</scope>
    <source>
        <strain evidence="2 3">DSM 24696</strain>
    </source>
</reference>
<protein>
    <recommendedName>
        <fullName evidence="1">NERD domain-containing protein</fullName>
    </recommendedName>
</protein>
<proteinExistence type="predicted"/>
<dbReference type="Proteomes" id="UP000551878">
    <property type="component" value="Unassembled WGS sequence"/>
</dbReference>
<sequence length="211" mass="24570">MIYKPRSFPVVIHQLESLQNRVPAEHRHFADIEKDFKLYKKGYRGEHSLDYYFNFLSVTPHFLLHNLRIPNDKGGFFQLDTVLITPYFYVIVEVKNLSGTVTFDPTFEQVIRTYNGQEVAHPHPIHQVNMQVFHFKNWLHKHQLPSMPVYPLVVFSDPSTTIKAVSHHEQFADVVIHAHSLLSRIDDFSMINANRVGIDECQLRKVGVPPL</sequence>
<accession>A0A840QSF7</accession>
<dbReference type="AlphaFoldDB" id="A0A840QSF7"/>
<dbReference type="PROSITE" id="PS50965">
    <property type="entry name" value="NERD"/>
    <property type="match status" value="1"/>
</dbReference>
<feature type="domain" description="NERD" evidence="1">
    <location>
        <begin position="41"/>
        <end position="158"/>
    </location>
</feature>
<dbReference type="Pfam" id="PF08378">
    <property type="entry name" value="NERD"/>
    <property type="match status" value="1"/>
</dbReference>
<gene>
    <name evidence="2" type="ORF">HNQ41_002453</name>
</gene>
<dbReference type="EMBL" id="JACHHB010000011">
    <property type="protein sequence ID" value="MBB5174259.1"/>
    <property type="molecule type" value="Genomic_DNA"/>
</dbReference>
<name>A0A840QSF7_9BACI</name>
<evidence type="ECO:0000313" key="2">
    <source>
        <dbReference type="EMBL" id="MBB5174259.1"/>
    </source>
</evidence>
<dbReference type="RefSeq" id="WP_184664688.1">
    <property type="nucleotide sequence ID" value="NZ_JACHHB010000011.1"/>
</dbReference>
<evidence type="ECO:0000313" key="3">
    <source>
        <dbReference type="Proteomes" id="UP000551878"/>
    </source>
</evidence>
<dbReference type="InterPro" id="IPR011528">
    <property type="entry name" value="NERD"/>
</dbReference>
<comment type="caution">
    <text evidence="2">The sequence shown here is derived from an EMBL/GenBank/DDBJ whole genome shotgun (WGS) entry which is preliminary data.</text>
</comment>
<keyword evidence="3" id="KW-1185">Reference proteome</keyword>
<evidence type="ECO:0000259" key="1">
    <source>
        <dbReference type="PROSITE" id="PS50965"/>
    </source>
</evidence>
<organism evidence="2 3">
    <name type="scientific">Texcoconibacillus texcoconensis</name>
    <dbReference type="NCBI Taxonomy" id="1095777"/>
    <lineage>
        <taxon>Bacteria</taxon>
        <taxon>Bacillati</taxon>
        <taxon>Bacillota</taxon>
        <taxon>Bacilli</taxon>
        <taxon>Bacillales</taxon>
        <taxon>Bacillaceae</taxon>
        <taxon>Texcoconibacillus</taxon>
    </lineage>
</organism>